<dbReference type="GO" id="GO:0004222">
    <property type="term" value="F:metalloendopeptidase activity"/>
    <property type="evidence" value="ECO:0007669"/>
    <property type="project" value="UniProtKB-UniRule"/>
</dbReference>
<keyword evidence="2 3" id="KW-0482">Metalloprotease</keyword>
<comment type="cofactor">
    <cofactor evidence="2 3">
        <name>Zn(2+)</name>
        <dbReference type="ChEBI" id="CHEBI:29105"/>
    </cofactor>
    <text evidence="2 3">Binds 1 zinc ion per subunit.</text>
</comment>
<reference evidence="5 6" key="1">
    <citation type="submission" date="2014-03" db="EMBL/GenBank/DDBJ databases">
        <title>Draft genome of the hookworm Oesophagostomum dentatum.</title>
        <authorList>
            <person name="Mitreva M."/>
        </authorList>
    </citation>
    <scope>NUCLEOTIDE SEQUENCE [LARGE SCALE GENOMIC DNA]</scope>
    <source>
        <strain evidence="5 6">OD-Hann</strain>
    </source>
</reference>
<evidence type="ECO:0000313" key="5">
    <source>
        <dbReference type="EMBL" id="KHJ92771.1"/>
    </source>
</evidence>
<feature type="domain" description="Peptidase M12A" evidence="4">
    <location>
        <begin position="1"/>
        <end position="202"/>
    </location>
</feature>
<protein>
    <recommendedName>
        <fullName evidence="3">Metalloendopeptidase</fullName>
        <ecNumber evidence="3">3.4.24.-</ecNumber>
    </recommendedName>
</protein>
<dbReference type="GO" id="GO:0008270">
    <property type="term" value="F:zinc ion binding"/>
    <property type="evidence" value="ECO:0007669"/>
    <property type="project" value="UniProtKB-UniRule"/>
</dbReference>
<dbReference type="InterPro" id="IPR024079">
    <property type="entry name" value="MetalloPept_cat_dom_sf"/>
</dbReference>
<gene>
    <name evidence="5" type="ORF">OESDEN_07334</name>
</gene>
<evidence type="ECO:0000256" key="2">
    <source>
        <dbReference type="PROSITE-ProRule" id="PRU01211"/>
    </source>
</evidence>
<feature type="binding site" evidence="2">
    <location>
        <position position="85"/>
    </location>
    <ligand>
        <name>Zn(2+)</name>
        <dbReference type="ChEBI" id="CHEBI:29105"/>
        <note>catalytic</note>
    </ligand>
</feature>
<dbReference type="Gene3D" id="3.40.390.10">
    <property type="entry name" value="Collagenase (Catalytic Domain)"/>
    <property type="match status" value="1"/>
</dbReference>
<comment type="caution">
    <text evidence="2">Lacks conserved residue(s) required for the propagation of feature annotation.</text>
</comment>
<dbReference type="InterPro" id="IPR006026">
    <property type="entry name" value="Peptidase_Metallo"/>
</dbReference>
<keyword evidence="2 3" id="KW-0479">Metal-binding</keyword>
<evidence type="ECO:0000256" key="3">
    <source>
        <dbReference type="RuleBase" id="RU361183"/>
    </source>
</evidence>
<feature type="active site" evidence="2">
    <location>
        <position position="82"/>
    </location>
</feature>
<dbReference type="EMBL" id="KN551138">
    <property type="protein sequence ID" value="KHJ92771.1"/>
    <property type="molecule type" value="Genomic_DNA"/>
</dbReference>
<feature type="binding site" evidence="2">
    <location>
        <position position="81"/>
    </location>
    <ligand>
        <name>Zn(2+)</name>
        <dbReference type="ChEBI" id="CHEBI:29105"/>
        <note>catalytic</note>
    </ligand>
</feature>
<proteinExistence type="predicted"/>
<dbReference type="CDD" id="cd04280">
    <property type="entry name" value="ZnMc_astacin_like"/>
    <property type="match status" value="1"/>
</dbReference>
<dbReference type="Proteomes" id="UP000053660">
    <property type="component" value="Unassembled WGS sequence"/>
</dbReference>
<keyword evidence="2 3" id="KW-0378">Hydrolase</keyword>
<organism evidence="5 6">
    <name type="scientific">Oesophagostomum dentatum</name>
    <name type="common">Nodular worm</name>
    <dbReference type="NCBI Taxonomy" id="61180"/>
    <lineage>
        <taxon>Eukaryota</taxon>
        <taxon>Metazoa</taxon>
        <taxon>Ecdysozoa</taxon>
        <taxon>Nematoda</taxon>
        <taxon>Chromadorea</taxon>
        <taxon>Rhabditida</taxon>
        <taxon>Rhabditina</taxon>
        <taxon>Rhabditomorpha</taxon>
        <taxon>Strongyloidea</taxon>
        <taxon>Strongylidae</taxon>
        <taxon>Oesophagostomum</taxon>
    </lineage>
</organism>
<evidence type="ECO:0000256" key="1">
    <source>
        <dbReference type="ARBA" id="ARBA00023157"/>
    </source>
</evidence>
<dbReference type="EC" id="3.4.24.-" evidence="3"/>
<dbReference type="SMART" id="SM00235">
    <property type="entry name" value="ZnMc"/>
    <property type="match status" value="1"/>
</dbReference>
<name>A0A0B1T9F2_OESDE</name>
<keyword evidence="2 3" id="KW-0862">Zinc</keyword>
<dbReference type="PROSITE" id="PS51864">
    <property type="entry name" value="ASTACIN"/>
    <property type="match status" value="1"/>
</dbReference>
<keyword evidence="2 3" id="KW-0645">Protease</keyword>
<dbReference type="OrthoDB" id="7721051at2759"/>
<evidence type="ECO:0000259" key="4">
    <source>
        <dbReference type="PROSITE" id="PS51864"/>
    </source>
</evidence>
<dbReference type="PRINTS" id="PR00480">
    <property type="entry name" value="ASTACIN"/>
</dbReference>
<keyword evidence="6" id="KW-1185">Reference proteome</keyword>
<evidence type="ECO:0000313" key="6">
    <source>
        <dbReference type="Proteomes" id="UP000053660"/>
    </source>
</evidence>
<dbReference type="InterPro" id="IPR001506">
    <property type="entry name" value="Peptidase_M12A"/>
</dbReference>
<dbReference type="Pfam" id="PF01400">
    <property type="entry name" value="Astacin"/>
    <property type="match status" value="2"/>
</dbReference>
<dbReference type="PANTHER" id="PTHR10127:SF880">
    <property type="entry name" value="ZINC METALLOPROTEINASE NAS-5"/>
    <property type="match status" value="1"/>
</dbReference>
<dbReference type="SUPFAM" id="SSF55486">
    <property type="entry name" value="Metalloproteases ('zincins'), catalytic domain"/>
    <property type="match status" value="1"/>
</dbReference>
<dbReference type="AlphaFoldDB" id="A0A0B1T9F2"/>
<dbReference type="GO" id="GO:0006508">
    <property type="term" value="P:proteolysis"/>
    <property type="evidence" value="ECO:0007669"/>
    <property type="project" value="UniProtKB-KW"/>
</dbReference>
<accession>A0A0B1T9F2</accession>
<feature type="binding site" evidence="2">
    <location>
        <position position="91"/>
    </location>
    <ligand>
        <name>Zn(2+)</name>
        <dbReference type="ChEBI" id="CHEBI:29105"/>
        <note>catalytic</note>
    </ligand>
</feature>
<keyword evidence="1" id="KW-1015">Disulfide bond</keyword>
<dbReference type="PANTHER" id="PTHR10127">
    <property type="entry name" value="DISCOIDIN, CUB, EGF, LAMININ , AND ZINC METALLOPROTEASE DOMAIN CONTAINING"/>
    <property type="match status" value="1"/>
</dbReference>
<dbReference type="InterPro" id="IPR034035">
    <property type="entry name" value="Astacin-like_dom"/>
</dbReference>
<sequence length="255" mass="28814">MSLKDILGVTEHNNITRAMRMLESNTCILFRKRSSEEDYIDIQSEEGEGCRAPVGRYGGRNVVVLEASKLGTCLELDTVAHELLHVIGLHHEHVRDDRDNYIKVHWENIEKGHSHQASATTFSGNLLHSFESQFSKVVSDQAISHGVEYDYLSIMHYAKDASAKPGTISLETLDSAYQDLIGKQKEPSKGDYMKVCKIYNCKECMGEPMLPQSITPSECRDRLWQCPNFVSKADDCYHYSVVENCCATCSRVNRS</sequence>